<evidence type="ECO:0000256" key="1">
    <source>
        <dbReference type="SAM" id="Phobius"/>
    </source>
</evidence>
<sequence length="217" mass="25215">MSEPASEPLDFNAFQKALKTLDEELGKFEFIVAFAPIKLITAGGFLAVNYLKNRDTTKDMNYLLDPEWATDEDIKKPLEQAILRVSKRLQISEQWATEDMSLYVTKETRIHLFRKAQKQNIILFRGDHLIILAAPIKWALKRKIRWMFAPGRNRMVEVDMGDLLAMLKWIRDRKGGLLNREHLRTQSVNSFDVVPDAAGMEQIAAAYRERYREEIFA</sequence>
<dbReference type="AlphaFoldDB" id="A0A0U5G347"/>
<keyword evidence="3" id="KW-1185">Reference proteome</keyword>
<dbReference type="OrthoDB" id="3348320at2759"/>
<reference evidence="3" key="1">
    <citation type="journal article" date="2016" name="Genome Announc.">
        <title>Draft genome sequences of fungus Aspergillus calidoustus.</title>
        <authorList>
            <person name="Horn F."/>
            <person name="Linde J."/>
            <person name="Mattern D.J."/>
            <person name="Walther G."/>
            <person name="Guthke R."/>
            <person name="Scherlach K."/>
            <person name="Martin K."/>
            <person name="Brakhage A.A."/>
            <person name="Petzke L."/>
            <person name="Valiante V."/>
        </authorList>
    </citation>
    <scope>NUCLEOTIDE SEQUENCE [LARGE SCALE GENOMIC DNA]</scope>
    <source>
        <strain evidence="3">SF006504</strain>
    </source>
</reference>
<keyword evidence="1" id="KW-1133">Transmembrane helix</keyword>
<dbReference type="EMBL" id="CDMC01000005">
    <property type="protein sequence ID" value="CEL06155.1"/>
    <property type="molecule type" value="Genomic_DNA"/>
</dbReference>
<dbReference type="OMA" id="KDRTEID"/>
<evidence type="ECO:0008006" key="4">
    <source>
        <dbReference type="Google" id="ProtNLM"/>
    </source>
</evidence>
<organism evidence="2 3">
    <name type="scientific">Aspergillus calidoustus</name>
    <dbReference type="NCBI Taxonomy" id="454130"/>
    <lineage>
        <taxon>Eukaryota</taxon>
        <taxon>Fungi</taxon>
        <taxon>Dikarya</taxon>
        <taxon>Ascomycota</taxon>
        <taxon>Pezizomycotina</taxon>
        <taxon>Eurotiomycetes</taxon>
        <taxon>Eurotiomycetidae</taxon>
        <taxon>Eurotiales</taxon>
        <taxon>Aspergillaceae</taxon>
        <taxon>Aspergillus</taxon>
        <taxon>Aspergillus subgen. Nidulantes</taxon>
    </lineage>
</organism>
<feature type="transmembrane region" description="Helical" evidence="1">
    <location>
        <begin position="30"/>
        <end position="51"/>
    </location>
</feature>
<keyword evidence="1" id="KW-0812">Transmembrane</keyword>
<gene>
    <name evidence="2" type="ORF">ASPCAL07263</name>
</gene>
<dbReference type="Proteomes" id="UP000054771">
    <property type="component" value="Unassembled WGS sequence"/>
</dbReference>
<protein>
    <recommendedName>
        <fullName evidence="4">Nucleotidyl transferase AbiEii/AbiGii toxin family protein</fullName>
    </recommendedName>
</protein>
<keyword evidence="1" id="KW-0472">Membrane</keyword>
<accession>A0A0U5G347</accession>
<evidence type="ECO:0000313" key="3">
    <source>
        <dbReference type="Proteomes" id="UP000054771"/>
    </source>
</evidence>
<name>A0A0U5G347_ASPCI</name>
<evidence type="ECO:0000313" key="2">
    <source>
        <dbReference type="EMBL" id="CEL06155.1"/>
    </source>
</evidence>
<dbReference type="STRING" id="454130.A0A0U5G347"/>
<proteinExistence type="predicted"/>